<proteinExistence type="predicted"/>
<dbReference type="Proteomes" id="UP000028837">
    <property type="component" value="Unassembled WGS sequence"/>
</dbReference>
<accession>A0A086KRN9</accession>
<protein>
    <submittedName>
        <fullName evidence="2">Uncharacterized protein</fullName>
    </submittedName>
</protein>
<evidence type="ECO:0000313" key="2">
    <source>
        <dbReference type="EMBL" id="KFG47057.1"/>
    </source>
</evidence>
<reference evidence="2 3" key="1">
    <citation type="submission" date="2014-02" db="EMBL/GenBank/DDBJ databases">
        <authorList>
            <person name="Sibley D."/>
            <person name="Venepally P."/>
            <person name="Karamycheva S."/>
            <person name="Hadjithomas M."/>
            <person name="Khan A."/>
            <person name="Brunk B."/>
            <person name="Roos D."/>
            <person name="Caler E."/>
            <person name="Lorenzi H."/>
        </authorList>
    </citation>
    <scope>NUCLEOTIDE SEQUENCE [LARGE SCALE GENOMIC DNA]</scope>
    <source>
        <strain evidence="2 3">GAB2-2007-GAL-DOM2</strain>
    </source>
</reference>
<feature type="compositionally biased region" description="Low complexity" evidence="1">
    <location>
        <begin position="575"/>
        <end position="585"/>
    </location>
</feature>
<dbReference type="EMBL" id="AHZU02000229">
    <property type="protein sequence ID" value="KFG47057.1"/>
    <property type="molecule type" value="Genomic_DNA"/>
</dbReference>
<feature type="compositionally biased region" description="Acidic residues" evidence="1">
    <location>
        <begin position="335"/>
        <end position="348"/>
    </location>
</feature>
<feature type="compositionally biased region" description="Polar residues" evidence="1">
    <location>
        <begin position="427"/>
        <end position="436"/>
    </location>
</feature>
<feature type="region of interest" description="Disordered" evidence="1">
    <location>
        <begin position="148"/>
        <end position="358"/>
    </location>
</feature>
<feature type="compositionally biased region" description="Low complexity" evidence="1">
    <location>
        <begin position="62"/>
        <end position="119"/>
    </location>
</feature>
<feature type="region of interest" description="Disordered" evidence="1">
    <location>
        <begin position="62"/>
        <end position="129"/>
    </location>
</feature>
<feature type="region of interest" description="Disordered" evidence="1">
    <location>
        <begin position="27"/>
        <end position="49"/>
    </location>
</feature>
<feature type="region of interest" description="Disordered" evidence="1">
    <location>
        <begin position="425"/>
        <end position="445"/>
    </location>
</feature>
<dbReference type="VEuPathDB" id="ToxoDB:TGDOM2_245990"/>
<feature type="compositionally biased region" description="Polar residues" evidence="1">
    <location>
        <begin position="251"/>
        <end position="262"/>
    </location>
</feature>
<evidence type="ECO:0000256" key="1">
    <source>
        <dbReference type="SAM" id="MobiDB-lite"/>
    </source>
</evidence>
<gene>
    <name evidence="2" type="ORF">TGDOM2_245990</name>
</gene>
<feature type="compositionally biased region" description="Basic and acidic residues" evidence="1">
    <location>
        <begin position="178"/>
        <end position="187"/>
    </location>
</feature>
<name>A0A086KRN9_TOXGO</name>
<organism evidence="2 3">
    <name type="scientific">Toxoplasma gondii GAB2-2007-GAL-DOM2</name>
    <dbReference type="NCBI Taxonomy" id="1130820"/>
    <lineage>
        <taxon>Eukaryota</taxon>
        <taxon>Sar</taxon>
        <taxon>Alveolata</taxon>
        <taxon>Apicomplexa</taxon>
        <taxon>Conoidasida</taxon>
        <taxon>Coccidia</taxon>
        <taxon>Eucoccidiorida</taxon>
        <taxon>Eimeriorina</taxon>
        <taxon>Sarcocystidae</taxon>
        <taxon>Toxoplasma</taxon>
    </lineage>
</organism>
<sequence>MEAGAATPAASGFAYAAADSLSASLSAAASHPSSSVSPVSSSLCSNSASANASLHPVFPFSPGSSTPASVPASAASSLPPSARHSYPPTFSSSMSISSSPPAVPSASPSAASASGVSASRAEGPREVPDHVSAKRLLSCGLSGLSFSPSSPFAEEVREEVPGESLQNSPKRRLTAVSVKERSIEDTSRAAATLTREGRCTEDAGPARGRIPGCRDTAGPWGVHASEGGAEGGLHLDAKQEANGKAGFLAPSDSSFLSRTPNGLQDGELSTIAARDKHSRKAETSANAGGQGGDSGGREGLPNGSASLSREATAETEERAKEVKKQERLGGGADVDQMEAERQEEEEAGDERNADTGFTPQDFYDFSEDIAALMGAFTAPHIDAIEAEAVAETVRLCLGFLDDAVARGLFVASMLNAGLQSPVLLPRQSASPPGQQEVSPGVSVSGPSSAVVSSPAVEDRRSCKLLAEHCILALCNASQRKYQRCRQVLDAHRQVQSLLTAYDDTLMSSVNPIYPPVPASSTASRLQQDGEADTEACFDASQAARSVAATKGGKGGGDSGKKKKEPAKRSVVPGKSSGSETSLQGSSKEEPSRVCAGGDKAVVRGGEGAEVWVGKQN</sequence>
<feature type="compositionally biased region" description="Gly residues" evidence="1">
    <location>
        <begin position="288"/>
        <end position="298"/>
    </location>
</feature>
<evidence type="ECO:0000313" key="3">
    <source>
        <dbReference type="Proteomes" id="UP000028837"/>
    </source>
</evidence>
<dbReference type="OrthoDB" id="333945at2759"/>
<feature type="region of interest" description="Disordered" evidence="1">
    <location>
        <begin position="547"/>
        <end position="616"/>
    </location>
</feature>
<comment type="caution">
    <text evidence="2">The sequence shown here is derived from an EMBL/GenBank/DDBJ whole genome shotgun (WGS) entry which is preliminary data.</text>
</comment>
<dbReference type="AlphaFoldDB" id="A0A086KRN9"/>
<feature type="compositionally biased region" description="Basic and acidic residues" evidence="1">
    <location>
        <begin position="311"/>
        <end position="327"/>
    </location>
</feature>